<gene>
    <name evidence="6" type="ORF">ABC977_05445</name>
</gene>
<keyword evidence="1" id="KW-0805">Transcription regulation</keyword>
<dbReference type="Pfam" id="PF01022">
    <property type="entry name" value="HTH_5"/>
    <property type="match status" value="1"/>
</dbReference>
<comment type="caution">
    <text evidence="6">The sequence shown here is derived from an EMBL/GenBank/DDBJ whole genome shotgun (WGS) entry which is preliminary data.</text>
</comment>
<dbReference type="CDD" id="cd00090">
    <property type="entry name" value="HTH_ARSR"/>
    <property type="match status" value="1"/>
</dbReference>
<dbReference type="Gene3D" id="1.10.10.10">
    <property type="entry name" value="Winged helix-like DNA-binding domain superfamily/Winged helix DNA-binding domain"/>
    <property type="match status" value="1"/>
</dbReference>
<dbReference type="InterPro" id="IPR036390">
    <property type="entry name" value="WH_DNA-bd_sf"/>
</dbReference>
<name>A0ABV4BBJ4_9GAMM</name>
<dbReference type="SUPFAM" id="SSF46785">
    <property type="entry name" value="Winged helix' DNA-binding domain"/>
    <property type="match status" value="1"/>
</dbReference>
<keyword evidence="2" id="KW-0238">DNA-binding</keyword>
<dbReference type="NCBIfam" id="NF033788">
    <property type="entry name" value="HTH_metalloreg"/>
    <property type="match status" value="1"/>
</dbReference>
<evidence type="ECO:0000256" key="2">
    <source>
        <dbReference type="ARBA" id="ARBA00023125"/>
    </source>
</evidence>
<dbReference type="CDD" id="cd00158">
    <property type="entry name" value="RHOD"/>
    <property type="match status" value="1"/>
</dbReference>
<proteinExistence type="predicted"/>
<keyword evidence="3" id="KW-0804">Transcription</keyword>
<dbReference type="InterPro" id="IPR036388">
    <property type="entry name" value="WH-like_DNA-bd_sf"/>
</dbReference>
<feature type="domain" description="HTH arsR-type" evidence="5">
    <location>
        <begin position="7"/>
        <end position="105"/>
    </location>
</feature>
<dbReference type="PANTHER" id="PTHR43132:SF8">
    <property type="entry name" value="HTH-TYPE TRANSCRIPTIONAL REGULATOR KMTR"/>
    <property type="match status" value="1"/>
</dbReference>
<dbReference type="InterPro" id="IPR051011">
    <property type="entry name" value="Metal_resp_trans_reg"/>
</dbReference>
<dbReference type="InterPro" id="IPR011991">
    <property type="entry name" value="ArsR-like_HTH"/>
</dbReference>
<evidence type="ECO:0000313" key="6">
    <source>
        <dbReference type="EMBL" id="MEY6431852.1"/>
    </source>
</evidence>
<dbReference type="InterPro" id="IPR036873">
    <property type="entry name" value="Rhodanese-like_dom_sf"/>
</dbReference>
<dbReference type="PRINTS" id="PR00778">
    <property type="entry name" value="HTHARSR"/>
</dbReference>
<dbReference type="PROSITE" id="PS50987">
    <property type="entry name" value="HTH_ARSR_2"/>
    <property type="match status" value="1"/>
</dbReference>
<dbReference type="Proteomes" id="UP001564408">
    <property type="component" value="Unassembled WGS sequence"/>
</dbReference>
<dbReference type="Pfam" id="PF00581">
    <property type="entry name" value="Rhodanese"/>
    <property type="match status" value="1"/>
</dbReference>
<dbReference type="SMART" id="SM00418">
    <property type="entry name" value="HTH_ARSR"/>
    <property type="match status" value="1"/>
</dbReference>
<dbReference type="PROSITE" id="PS00380">
    <property type="entry name" value="RHODANESE_1"/>
    <property type="match status" value="1"/>
</dbReference>
<reference evidence="6 7" key="1">
    <citation type="submission" date="2024-05" db="EMBL/GenBank/DDBJ databases">
        <title>Genome Sequence and Characterization of the New Strain Purple Sulfur Bacterium of Genus Thioalkalicoccus.</title>
        <authorList>
            <person name="Bryantseva I.A."/>
            <person name="Kyndt J.A."/>
            <person name="Imhoff J.F."/>
        </authorList>
    </citation>
    <scope>NUCLEOTIDE SEQUENCE [LARGE SCALE GENOMIC DNA]</scope>
    <source>
        <strain evidence="6 7">Um2</strain>
    </source>
</reference>
<dbReference type="RefSeq" id="WP_369666230.1">
    <property type="nucleotide sequence ID" value="NZ_JBDKXB010000004.1"/>
</dbReference>
<dbReference type="SMART" id="SM00450">
    <property type="entry name" value="RHOD"/>
    <property type="match status" value="1"/>
</dbReference>
<dbReference type="SUPFAM" id="SSF52821">
    <property type="entry name" value="Rhodanese/Cell cycle control phosphatase"/>
    <property type="match status" value="1"/>
</dbReference>
<feature type="domain" description="Rhodanese" evidence="4">
    <location>
        <begin position="131"/>
        <end position="221"/>
    </location>
</feature>
<accession>A0ABV4BBJ4</accession>
<evidence type="ECO:0000259" key="5">
    <source>
        <dbReference type="PROSITE" id="PS50987"/>
    </source>
</evidence>
<dbReference type="InterPro" id="IPR001845">
    <property type="entry name" value="HTH_ArsR_DNA-bd_dom"/>
</dbReference>
<dbReference type="InterPro" id="IPR001307">
    <property type="entry name" value="Thiosulphate_STrfase_CS"/>
</dbReference>
<dbReference type="PANTHER" id="PTHR43132">
    <property type="entry name" value="ARSENICAL RESISTANCE OPERON REPRESSOR ARSR-RELATED"/>
    <property type="match status" value="1"/>
</dbReference>
<keyword evidence="7" id="KW-1185">Reference proteome</keyword>
<dbReference type="EMBL" id="JBDKXB010000004">
    <property type="protein sequence ID" value="MEY6431852.1"/>
    <property type="molecule type" value="Genomic_DNA"/>
</dbReference>
<dbReference type="Gene3D" id="3.40.250.10">
    <property type="entry name" value="Rhodanese-like domain"/>
    <property type="match status" value="1"/>
</dbReference>
<evidence type="ECO:0000256" key="1">
    <source>
        <dbReference type="ARBA" id="ARBA00023015"/>
    </source>
</evidence>
<dbReference type="PROSITE" id="PS50206">
    <property type="entry name" value="RHODANESE_3"/>
    <property type="match status" value="1"/>
</dbReference>
<evidence type="ECO:0000259" key="4">
    <source>
        <dbReference type="PROSITE" id="PS50206"/>
    </source>
</evidence>
<evidence type="ECO:0000256" key="3">
    <source>
        <dbReference type="ARBA" id="ARBA00023163"/>
    </source>
</evidence>
<evidence type="ECO:0000313" key="7">
    <source>
        <dbReference type="Proteomes" id="UP001564408"/>
    </source>
</evidence>
<organism evidence="6 7">
    <name type="scientific">Thioalkalicoccus limnaeus</name>
    <dbReference type="NCBI Taxonomy" id="120681"/>
    <lineage>
        <taxon>Bacteria</taxon>
        <taxon>Pseudomonadati</taxon>
        <taxon>Pseudomonadota</taxon>
        <taxon>Gammaproteobacteria</taxon>
        <taxon>Chromatiales</taxon>
        <taxon>Chromatiaceae</taxon>
        <taxon>Thioalkalicoccus</taxon>
    </lineage>
</organism>
<sequence>MAQSPGPKQALFEQLAVIARALGSAPRLELLDFLAQGERSVEELAAASGLSLANTSKHLQHLKASGLVQARRAGKHIHYRLGDEQVVDAVAALRRLAAAHLERVDALVASYLTSRDALEPVPAGDLLARARDGLVTVIDVRPPEEYAQGHIPGAINIPLERLEGDLAKLLPTEREVVAYCRGPWCVLSFEAVARLRRAGLAARRLEDGLPEWRRAGLPVASD</sequence>
<protein>
    <submittedName>
        <fullName evidence="6">Metalloregulator ArsR/SmtB family transcription factor</fullName>
    </submittedName>
</protein>
<dbReference type="InterPro" id="IPR001763">
    <property type="entry name" value="Rhodanese-like_dom"/>
</dbReference>